<feature type="transmembrane region" description="Helical" evidence="7">
    <location>
        <begin position="816"/>
        <end position="841"/>
    </location>
</feature>
<dbReference type="EnsemblMetazoa" id="tetur28g01910.1">
    <property type="protein sequence ID" value="tetur28g01910.1"/>
    <property type="gene ID" value="tetur28g01910"/>
</dbReference>
<dbReference type="AlphaFoldDB" id="T1KZK3"/>
<feature type="transmembrane region" description="Helical" evidence="7">
    <location>
        <begin position="381"/>
        <end position="399"/>
    </location>
</feature>
<evidence type="ECO:0000256" key="6">
    <source>
        <dbReference type="SAM" id="MobiDB-lite"/>
    </source>
</evidence>
<evidence type="ECO:0000256" key="5">
    <source>
        <dbReference type="ARBA" id="ARBA00023136"/>
    </source>
</evidence>
<reference evidence="8" key="2">
    <citation type="submission" date="2015-06" db="UniProtKB">
        <authorList>
            <consortium name="EnsemblMetazoa"/>
        </authorList>
    </citation>
    <scope>IDENTIFICATION</scope>
</reference>
<sequence>MVRPGDVSRLISPFNDVFNLITEGNEKALKQAFYNTIAILFILFVLSSVAAVYLVLQPFLQPLLWATLIGSVLHPFKRKLTRFSRWWLTDDTKRPISISVIKMPLTLINFIVNSVAKIVQHYYKLLAFIFVTLLVIHLSLFYFSFTHQLISFSSQIINTLINLSNLLIDSCNAYLLITLILSQLLLNLLSPTNVVQRASNTILPFTFFFIIFKIISIIGTIGVIVCVIFTLITLTGFGASLFLHSRNETGEDVPDAAYNRFPASLKRSINFIWKCCLSLLPAHSFSISSDENGDNKNESEPMLLDTDNPPSNPDTEKVKSEDKEVQPDSVSSTKSLPSENQSDEREKLPPTGSFKLSNSYLYSVFWSCLLAQVWLRPQLLYLTPVPIFVFAVSWVWRKINGNQIVSEWKSSLRRFLENQFPFLHNSILTGIHQYYFLGDATIASFLLDSIDTICSLLTIFVLLFGVLFAVAFLAVQIYHESACLVELMGNVVNSTLVNNPQLATGFPASDLISQNVFDEMINNAYIYGRQWLQKSIRNALEAGQESSNATVLVEKQLLEVWDRVYHQWLIRNNNSTLTGLGNRSFETYSWNRLFAALKTLDLVLCANLLKENLDTVLSIFDSVWVLLKSNFTLLFTVITAVLSMILSGSTAILNCCLNFIVFATSLFYLLCSSGDEYKPVELAGRFIPNIDKGGNYLNKFGLAVEESINSVFAASFKMTVFYGLYTWLIHTLFEVRIIYIPSVLAALFGAVPFIGAYWASIPAVLELYLIHGLGGRSLLMSFFAVLPSYFVDSAIYSDIKGGGHPYLTGLAIAGGVFYLGFTGAFFGPMILCCLFVAAKLYTSIMADSSIKNSLSNVRGLRPPLKRLNTSVDL</sequence>
<keyword evidence="9" id="KW-1185">Reference proteome</keyword>
<feature type="transmembrane region" description="Helical" evidence="7">
    <location>
        <begin position="420"/>
        <end position="437"/>
    </location>
</feature>
<dbReference type="HOGENOM" id="CLU_005960_0_0_1"/>
<feature type="transmembrane region" description="Helical" evidence="7">
    <location>
        <begin position="32"/>
        <end position="53"/>
    </location>
</feature>
<feature type="transmembrane region" description="Helical" evidence="7">
    <location>
        <begin position="122"/>
        <end position="145"/>
    </location>
</feature>
<feature type="compositionally biased region" description="Polar residues" evidence="6">
    <location>
        <begin position="328"/>
        <end position="340"/>
    </location>
</feature>
<evidence type="ECO:0000256" key="4">
    <source>
        <dbReference type="ARBA" id="ARBA00022989"/>
    </source>
</evidence>
<keyword evidence="3 7" id="KW-0812">Transmembrane</keyword>
<comment type="similarity">
    <text evidence="2">Belongs to the autoinducer-2 exporter (AI-2E) (TC 2.A.86) family.</text>
</comment>
<dbReference type="InterPro" id="IPR002549">
    <property type="entry name" value="AI-2E-like"/>
</dbReference>
<dbReference type="PANTHER" id="PTHR21716:SF4">
    <property type="entry name" value="TRANSMEMBRANE PROTEIN 245"/>
    <property type="match status" value="1"/>
</dbReference>
<feature type="transmembrane region" description="Helical" evidence="7">
    <location>
        <begin position="745"/>
        <end position="765"/>
    </location>
</feature>
<dbReference type="Proteomes" id="UP000015104">
    <property type="component" value="Unassembled WGS sequence"/>
</dbReference>
<feature type="transmembrane region" description="Helical" evidence="7">
    <location>
        <begin position="625"/>
        <end position="645"/>
    </location>
</feature>
<protein>
    <recommendedName>
        <fullName evidence="10">Transmembrane protein 245</fullName>
    </recommendedName>
</protein>
<feature type="transmembrane region" description="Helical" evidence="7">
    <location>
        <begin position="206"/>
        <end position="237"/>
    </location>
</feature>
<feature type="transmembrane region" description="Helical" evidence="7">
    <location>
        <begin position="457"/>
        <end position="478"/>
    </location>
</feature>
<dbReference type="EMBL" id="CAEY01000741">
    <property type="status" value="NOT_ANNOTATED_CDS"/>
    <property type="molecule type" value="Genomic_DNA"/>
</dbReference>
<name>T1KZK3_TETUR</name>
<dbReference type="KEGG" id="tut:107368697"/>
<dbReference type="OMA" id="MYMFLTP"/>
<feature type="region of interest" description="Disordered" evidence="6">
    <location>
        <begin position="290"/>
        <end position="350"/>
    </location>
</feature>
<feature type="transmembrane region" description="Helical" evidence="7">
    <location>
        <begin position="166"/>
        <end position="186"/>
    </location>
</feature>
<keyword evidence="5 7" id="KW-0472">Membrane</keyword>
<feature type="transmembrane region" description="Helical" evidence="7">
    <location>
        <begin position="59"/>
        <end position="76"/>
    </location>
</feature>
<evidence type="ECO:0000256" key="7">
    <source>
        <dbReference type="SAM" id="Phobius"/>
    </source>
</evidence>
<feature type="transmembrane region" description="Helical" evidence="7">
    <location>
        <begin position="777"/>
        <end position="796"/>
    </location>
</feature>
<organism evidence="8 9">
    <name type="scientific">Tetranychus urticae</name>
    <name type="common">Two-spotted spider mite</name>
    <dbReference type="NCBI Taxonomy" id="32264"/>
    <lineage>
        <taxon>Eukaryota</taxon>
        <taxon>Metazoa</taxon>
        <taxon>Ecdysozoa</taxon>
        <taxon>Arthropoda</taxon>
        <taxon>Chelicerata</taxon>
        <taxon>Arachnida</taxon>
        <taxon>Acari</taxon>
        <taxon>Acariformes</taxon>
        <taxon>Trombidiformes</taxon>
        <taxon>Prostigmata</taxon>
        <taxon>Eleutherengona</taxon>
        <taxon>Raphignathae</taxon>
        <taxon>Tetranychoidea</taxon>
        <taxon>Tetranychidae</taxon>
        <taxon>Tetranychus</taxon>
    </lineage>
</organism>
<evidence type="ECO:0000256" key="2">
    <source>
        <dbReference type="ARBA" id="ARBA00009773"/>
    </source>
</evidence>
<keyword evidence="4 7" id="KW-1133">Transmembrane helix</keyword>
<evidence type="ECO:0000256" key="3">
    <source>
        <dbReference type="ARBA" id="ARBA00022692"/>
    </source>
</evidence>
<dbReference type="STRING" id="32264.T1KZK3"/>
<feature type="compositionally biased region" description="Basic and acidic residues" evidence="6">
    <location>
        <begin position="314"/>
        <end position="326"/>
    </location>
</feature>
<dbReference type="PANTHER" id="PTHR21716">
    <property type="entry name" value="TRANSMEMBRANE PROTEIN"/>
    <property type="match status" value="1"/>
</dbReference>
<accession>T1KZK3</accession>
<evidence type="ECO:0000313" key="8">
    <source>
        <dbReference type="EnsemblMetazoa" id="tetur28g01910.1"/>
    </source>
</evidence>
<feature type="transmembrane region" description="Helical" evidence="7">
    <location>
        <begin position="651"/>
        <end position="671"/>
    </location>
</feature>
<comment type="subcellular location">
    <subcellularLocation>
        <location evidence="1">Membrane</location>
        <topology evidence="1">Multi-pass membrane protein</topology>
    </subcellularLocation>
</comment>
<gene>
    <name evidence="8" type="primary">107368697</name>
</gene>
<dbReference type="GO" id="GO:0016020">
    <property type="term" value="C:membrane"/>
    <property type="evidence" value="ECO:0007669"/>
    <property type="project" value="UniProtKB-SubCell"/>
</dbReference>
<reference evidence="9" key="1">
    <citation type="submission" date="2011-08" db="EMBL/GenBank/DDBJ databases">
        <authorList>
            <person name="Rombauts S."/>
        </authorList>
    </citation>
    <scope>NUCLEOTIDE SEQUENCE</scope>
    <source>
        <strain evidence="9">London</strain>
    </source>
</reference>
<proteinExistence type="inferred from homology"/>
<evidence type="ECO:0008006" key="10">
    <source>
        <dbReference type="Google" id="ProtNLM"/>
    </source>
</evidence>
<dbReference type="eggNOG" id="KOG2365">
    <property type="taxonomic scope" value="Eukaryota"/>
</dbReference>
<evidence type="ECO:0000313" key="9">
    <source>
        <dbReference type="Proteomes" id="UP000015104"/>
    </source>
</evidence>
<evidence type="ECO:0000256" key="1">
    <source>
        <dbReference type="ARBA" id="ARBA00004141"/>
    </source>
</evidence>
<dbReference type="OrthoDB" id="5970161at2759"/>